<gene>
    <name evidence="1" type="ORF">G4H13_23630</name>
</gene>
<dbReference type="RefSeq" id="WP_164430242.1">
    <property type="nucleotide sequence ID" value="NZ_JAAIKT010000030.1"/>
</dbReference>
<dbReference type="Proteomes" id="UP000476310">
    <property type="component" value="Unassembled WGS sequence"/>
</dbReference>
<protein>
    <submittedName>
        <fullName evidence="1">Uncharacterized protein</fullName>
    </submittedName>
</protein>
<comment type="caution">
    <text evidence="1">The sequence shown here is derived from an EMBL/GenBank/DDBJ whole genome shotgun (WGS) entry which is preliminary data.</text>
</comment>
<dbReference type="EMBL" id="JAAIKT010000030">
    <property type="protein sequence ID" value="NEW73292.1"/>
    <property type="molecule type" value="Genomic_DNA"/>
</dbReference>
<organism evidence="1 2">
    <name type="scientific">Streptomyces rhizosphaericus</name>
    <dbReference type="NCBI Taxonomy" id="114699"/>
    <lineage>
        <taxon>Bacteria</taxon>
        <taxon>Bacillati</taxon>
        <taxon>Actinomycetota</taxon>
        <taxon>Actinomycetes</taxon>
        <taxon>Kitasatosporales</taxon>
        <taxon>Streptomycetaceae</taxon>
        <taxon>Streptomyces</taxon>
        <taxon>Streptomyces violaceusniger group</taxon>
    </lineage>
</organism>
<dbReference type="Pfam" id="PF19381">
    <property type="entry name" value="DUF5956"/>
    <property type="match status" value="1"/>
</dbReference>
<accession>A0A6G4AJ70</accession>
<keyword evidence="2" id="KW-1185">Reference proteome</keyword>
<dbReference type="InterPro" id="IPR046000">
    <property type="entry name" value="DUF5956"/>
</dbReference>
<dbReference type="AlphaFoldDB" id="A0A6G4AJ70"/>
<evidence type="ECO:0000313" key="2">
    <source>
        <dbReference type="Proteomes" id="UP000476310"/>
    </source>
</evidence>
<reference evidence="1" key="1">
    <citation type="submission" date="2020-02" db="EMBL/GenBank/DDBJ databases">
        <title>A new Streptomyces sp. for controlling soil-borne diseases.</title>
        <authorList>
            <person name="Li X."/>
            <person name="Tian Y."/>
            <person name="Gao K."/>
        </authorList>
    </citation>
    <scope>NUCLEOTIDE SEQUENCE [LARGE SCALE GENOMIC DNA]</scope>
    <source>
        <strain evidence="1">0250</strain>
    </source>
</reference>
<sequence length="186" mass="21197">MDSSARETSLWHDDVMDWGWDQEPHPLARRRADNADIEADRLPEVIALHEQGWYSDLGGGWDFLPCLWPSEHRAWVPNRSTHYAWEQCIDHSAGPRGAEQPRRPIRWTPALLAEQEEEANAELEDIGVPTPRPAGRIWFLRPFAGFTSVEDMLGHLNQTARSAGVQPMLSERFVALVAEELRRLAA</sequence>
<name>A0A6G4AJ70_9ACTN</name>
<proteinExistence type="predicted"/>
<evidence type="ECO:0000313" key="1">
    <source>
        <dbReference type="EMBL" id="NEW73292.1"/>
    </source>
</evidence>